<dbReference type="EMBL" id="ADGK01000074">
    <property type="protein sequence ID" value="EFE23537.1"/>
    <property type="molecule type" value="Genomic_DNA"/>
</dbReference>
<dbReference type="HOGENOM" id="CLU_3308777_0_0_6"/>
<proteinExistence type="predicted"/>
<organism evidence="1 2">
    <name type="scientific">Edwardsiella tarda ATCC 23685</name>
    <dbReference type="NCBI Taxonomy" id="500638"/>
    <lineage>
        <taxon>Bacteria</taxon>
        <taxon>Pseudomonadati</taxon>
        <taxon>Pseudomonadota</taxon>
        <taxon>Gammaproteobacteria</taxon>
        <taxon>Enterobacterales</taxon>
        <taxon>Hafniaceae</taxon>
        <taxon>Edwardsiella</taxon>
    </lineage>
</organism>
<dbReference type="Proteomes" id="UP000003692">
    <property type="component" value="Unassembled WGS sequence"/>
</dbReference>
<evidence type="ECO:0000313" key="1">
    <source>
        <dbReference type="EMBL" id="EFE23537.1"/>
    </source>
</evidence>
<evidence type="ECO:0000313" key="2">
    <source>
        <dbReference type="Proteomes" id="UP000003692"/>
    </source>
</evidence>
<comment type="caution">
    <text evidence="1">The sequence shown here is derived from an EMBL/GenBank/DDBJ whole genome shotgun (WGS) entry which is preliminary data.</text>
</comment>
<reference evidence="1 2" key="1">
    <citation type="submission" date="2010-02" db="EMBL/GenBank/DDBJ databases">
        <authorList>
            <person name="Weinstock G."/>
            <person name="Sodergren E."/>
            <person name="Clifton S."/>
            <person name="Fulton L."/>
            <person name="Fulton B."/>
            <person name="Courtney L."/>
            <person name="Fronick C."/>
            <person name="Harrison M."/>
            <person name="Strong C."/>
            <person name="Farmer C."/>
            <person name="Delahaunty K."/>
            <person name="Markovic C."/>
            <person name="Hall O."/>
            <person name="Minx P."/>
            <person name="Tomlinson C."/>
            <person name="Mitreva M."/>
            <person name="Nelson J."/>
            <person name="Hou S."/>
            <person name="Wollam A."/>
            <person name="Pepin K.H."/>
            <person name="Johnson M."/>
            <person name="Bhonagiri V."/>
            <person name="Zhang X."/>
            <person name="Suruliraj S."/>
            <person name="Warren W."/>
            <person name="Chinwalla A."/>
            <person name="Mardis E.R."/>
            <person name="Wilson R.K."/>
        </authorList>
    </citation>
    <scope>NUCLEOTIDE SEQUENCE [LARGE SCALE GENOMIC DNA]</scope>
    <source>
        <strain evidence="1 2">ATCC 23685</strain>
    </source>
</reference>
<protein>
    <submittedName>
        <fullName evidence="1">Uncharacterized protein</fullName>
    </submittedName>
</protein>
<gene>
    <name evidence="1" type="ORF">EDWATA_01441</name>
</gene>
<name>D4F3X5_EDWTA</name>
<sequence length="39" mass="4095">MSSATRSVGLLLKQIACYWSITRLACCESLADGGGGYDP</sequence>
<accession>D4F3X5</accession>
<dbReference type="AlphaFoldDB" id="D4F3X5"/>